<dbReference type="OrthoDB" id="9812349at2"/>
<evidence type="ECO:0000256" key="1">
    <source>
        <dbReference type="SAM" id="MobiDB-lite"/>
    </source>
</evidence>
<feature type="domain" description="Zinc-ribbon" evidence="3">
    <location>
        <begin position="81"/>
        <end position="102"/>
    </location>
</feature>
<name>A0A1M4X9U9_9FIRM</name>
<feature type="transmembrane region" description="Helical" evidence="2">
    <location>
        <begin position="196"/>
        <end position="214"/>
    </location>
</feature>
<proteinExistence type="predicted"/>
<evidence type="ECO:0000259" key="3">
    <source>
        <dbReference type="Pfam" id="PF13240"/>
    </source>
</evidence>
<keyword evidence="5" id="KW-1185">Reference proteome</keyword>
<keyword evidence="2" id="KW-1133">Transmembrane helix</keyword>
<dbReference type="STRING" id="1123243.SAMN02745190_01408"/>
<dbReference type="Pfam" id="PF13240">
    <property type="entry name" value="Zn_Ribbon_1"/>
    <property type="match status" value="1"/>
</dbReference>
<dbReference type="EMBL" id="FQUG01000005">
    <property type="protein sequence ID" value="SHE90243.1"/>
    <property type="molecule type" value="Genomic_DNA"/>
</dbReference>
<dbReference type="RefSeq" id="WP_072935490.1">
    <property type="nucleotide sequence ID" value="NZ_FQUG01000005.1"/>
</dbReference>
<dbReference type="GO" id="GO:0005886">
    <property type="term" value="C:plasma membrane"/>
    <property type="evidence" value="ECO:0007669"/>
    <property type="project" value="TreeGrafter"/>
</dbReference>
<evidence type="ECO:0000256" key="2">
    <source>
        <dbReference type="SAM" id="Phobius"/>
    </source>
</evidence>
<dbReference type="AlphaFoldDB" id="A0A1M4X9U9"/>
<organism evidence="4 5">
    <name type="scientific">Schwartzia succinivorans DSM 10502</name>
    <dbReference type="NCBI Taxonomy" id="1123243"/>
    <lineage>
        <taxon>Bacteria</taxon>
        <taxon>Bacillati</taxon>
        <taxon>Bacillota</taxon>
        <taxon>Negativicutes</taxon>
        <taxon>Selenomonadales</taxon>
        <taxon>Selenomonadaceae</taxon>
        <taxon>Schwartzia</taxon>
    </lineage>
</organism>
<evidence type="ECO:0000313" key="5">
    <source>
        <dbReference type="Proteomes" id="UP000184404"/>
    </source>
</evidence>
<dbReference type="InterPro" id="IPR026870">
    <property type="entry name" value="Zinc_ribbon_dom"/>
</dbReference>
<feature type="region of interest" description="Disordered" evidence="1">
    <location>
        <begin position="49"/>
        <end position="69"/>
    </location>
</feature>
<keyword evidence="2" id="KW-0812">Transmembrane</keyword>
<protein>
    <submittedName>
        <fullName evidence="4">Uncharacterized membrane protein YhaH, DUF805 family</fullName>
    </submittedName>
</protein>
<feature type="transmembrane region" description="Helical" evidence="2">
    <location>
        <begin position="162"/>
        <end position="184"/>
    </location>
</feature>
<sequence>MEKESLPIVKIKPEENLSESKAVGEESLPIIKQQKTELDEMSTIKRNYSENSEFEEKGNTEKFEQTSDDLAETPVRKAAGYCTECGHPLRAGAKFCDNCGRETVEETIRKEVGHYDGYIKNKIKEMINFDGRLSRGQYVKIWLVLFFIHIILRIAMMTTDSFLGIIILLAITLPLCVFGVSVNVRRFHDLDRSGWYCLWLLIPIVNIGWLIYLLCKKGTARANNYGIAPLD</sequence>
<dbReference type="Pfam" id="PF05656">
    <property type="entry name" value="DUF805"/>
    <property type="match status" value="1"/>
</dbReference>
<keyword evidence="2" id="KW-0472">Membrane</keyword>
<gene>
    <name evidence="4" type="ORF">SAMN02745190_01408</name>
</gene>
<accession>A0A1M4X9U9</accession>
<reference evidence="4 5" key="1">
    <citation type="submission" date="2016-11" db="EMBL/GenBank/DDBJ databases">
        <authorList>
            <person name="Jaros S."/>
            <person name="Januszkiewicz K."/>
            <person name="Wedrychowicz H."/>
        </authorList>
    </citation>
    <scope>NUCLEOTIDE SEQUENCE [LARGE SCALE GENOMIC DNA]</scope>
    <source>
        <strain evidence="4 5">DSM 10502</strain>
    </source>
</reference>
<dbReference type="Proteomes" id="UP000184404">
    <property type="component" value="Unassembled WGS sequence"/>
</dbReference>
<dbReference type="PANTHER" id="PTHR34980">
    <property type="entry name" value="INNER MEMBRANE PROTEIN-RELATED-RELATED"/>
    <property type="match status" value="1"/>
</dbReference>
<feature type="compositionally biased region" description="Basic and acidic residues" evidence="1">
    <location>
        <begin position="54"/>
        <end position="65"/>
    </location>
</feature>
<feature type="transmembrane region" description="Helical" evidence="2">
    <location>
        <begin position="138"/>
        <end position="156"/>
    </location>
</feature>
<evidence type="ECO:0000313" key="4">
    <source>
        <dbReference type="EMBL" id="SHE90243.1"/>
    </source>
</evidence>
<dbReference type="InterPro" id="IPR008523">
    <property type="entry name" value="DUF805"/>
</dbReference>